<dbReference type="GO" id="GO:0050821">
    <property type="term" value="P:protein stabilization"/>
    <property type="evidence" value="ECO:0007669"/>
    <property type="project" value="TreeGrafter"/>
</dbReference>
<proteinExistence type="predicted"/>
<dbReference type="PROSITE" id="PS51035">
    <property type="entry name" value="BAG"/>
    <property type="match status" value="1"/>
</dbReference>
<dbReference type="OrthoDB" id="6160567at2759"/>
<comment type="caution">
    <text evidence="5">The sequence shown here is derived from an EMBL/GenBank/DDBJ whole genome shotgun (WGS) entry which is preliminary data.</text>
</comment>
<evidence type="ECO:0008006" key="7">
    <source>
        <dbReference type="Google" id="ProtNLM"/>
    </source>
</evidence>
<dbReference type="GO" id="GO:0005634">
    <property type="term" value="C:nucleus"/>
    <property type="evidence" value="ECO:0007669"/>
    <property type="project" value="TreeGrafter"/>
</dbReference>
<dbReference type="SMART" id="SM00456">
    <property type="entry name" value="WW"/>
    <property type="match status" value="1"/>
</dbReference>
<gene>
    <name evidence="5" type="ORF">EGW08_020798</name>
</gene>
<dbReference type="GO" id="GO:0051087">
    <property type="term" value="F:protein-folding chaperone binding"/>
    <property type="evidence" value="ECO:0007669"/>
    <property type="project" value="InterPro"/>
</dbReference>
<evidence type="ECO:0000259" key="3">
    <source>
        <dbReference type="PROSITE" id="PS50020"/>
    </source>
</evidence>
<feature type="non-terminal residue" evidence="5">
    <location>
        <position position="176"/>
    </location>
</feature>
<keyword evidence="1" id="KW-0143">Chaperone</keyword>
<feature type="compositionally biased region" description="Low complexity" evidence="2">
    <location>
        <begin position="64"/>
        <end position="76"/>
    </location>
</feature>
<dbReference type="GO" id="GO:0005829">
    <property type="term" value="C:cytosol"/>
    <property type="evidence" value="ECO:0007669"/>
    <property type="project" value="TreeGrafter"/>
</dbReference>
<evidence type="ECO:0000256" key="1">
    <source>
        <dbReference type="ARBA" id="ARBA00023186"/>
    </source>
</evidence>
<keyword evidence="6" id="KW-1185">Reference proteome</keyword>
<dbReference type="SUPFAM" id="SSF51045">
    <property type="entry name" value="WW domain"/>
    <property type="match status" value="1"/>
</dbReference>
<dbReference type="CDD" id="cd00201">
    <property type="entry name" value="WW"/>
    <property type="match status" value="1"/>
</dbReference>
<dbReference type="STRING" id="188477.A0A3S0Z7Z1"/>
<dbReference type="InterPro" id="IPR036020">
    <property type="entry name" value="WW_dom_sf"/>
</dbReference>
<feature type="domain" description="WW" evidence="3">
    <location>
        <begin position="17"/>
        <end position="51"/>
    </location>
</feature>
<dbReference type="Pfam" id="PF00397">
    <property type="entry name" value="WW"/>
    <property type="match status" value="1"/>
</dbReference>
<dbReference type="Gene3D" id="2.20.70.10">
    <property type="match status" value="1"/>
</dbReference>
<dbReference type="InterPro" id="IPR003103">
    <property type="entry name" value="BAG_domain"/>
</dbReference>
<dbReference type="Gene3D" id="1.20.58.120">
    <property type="entry name" value="BAG domain"/>
    <property type="match status" value="1"/>
</dbReference>
<evidence type="ECO:0000313" key="5">
    <source>
        <dbReference type="EMBL" id="RUS71437.1"/>
    </source>
</evidence>
<dbReference type="PANTHER" id="PTHR12329">
    <property type="entry name" value="BCL2-ASSOCIATED ATHANOGENE"/>
    <property type="match status" value="1"/>
</dbReference>
<feature type="region of interest" description="Disordered" evidence="2">
    <location>
        <begin position="48"/>
        <end position="90"/>
    </location>
</feature>
<dbReference type="Pfam" id="PF02179">
    <property type="entry name" value="BAG"/>
    <property type="match status" value="1"/>
</dbReference>
<evidence type="ECO:0000256" key="2">
    <source>
        <dbReference type="SAM" id="MobiDB-lite"/>
    </source>
</evidence>
<dbReference type="GO" id="GO:0016020">
    <property type="term" value="C:membrane"/>
    <property type="evidence" value="ECO:0007669"/>
    <property type="project" value="TreeGrafter"/>
</dbReference>
<dbReference type="InterPro" id="IPR036533">
    <property type="entry name" value="BAG_dom_sf"/>
</dbReference>
<dbReference type="PROSITE" id="PS50020">
    <property type="entry name" value="WW_DOMAIN_2"/>
    <property type="match status" value="1"/>
</dbReference>
<dbReference type="AlphaFoldDB" id="A0A3S0Z7Z1"/>
<organism evidence="5 6">
    <name type="scientific">Elysia chlorotica</name>
    <name type="common">Eastern emerald elysia</name>
    <name type="synonym">Sea slug</name>
    <dbReference type="NCBI Taxonomy" id="188477"/>
    <lineage>
        <taxon>Eukaryota</taxon>
        <taxon>Metazoa</taxon>
        <taxon>Spiralia</taxon>
        <taxon>Lophotrochozoa</taxon>
        <taxon>Mollusca</taxon>
        <taxon>Gastropoda</taxon>
        <taxon>Heterobranchia</taxon>
        <taxon>Euthyneura</taxon>
        <taxon>Panpulmonata</taxon>
        <taxon>Sacoglossa</taxon>
        <taxon>Placobranchoidea</taxon>
        <taxon>Plakobranchidae</taxon>
        <taxon>Elysia</taxon>
    </lineage>
</organism>
<evidence type="ECO:0000259" key="4">
    <source>
        <dbReference type="PROSITE" id="PS51035"/>
    </source>
</evidence>
<evidence type="ECO:0000313" key="6">
    <source>
        <dbReference type="Proteomes" id="UP000271974"/>
    </source>
</evidence>
<dbReference type="EMBL" id="RQTK01001211">
    <property type="protein sequence ID" value="RUS71437.1"/>
    <property type="molecule type" value="Genomic_DNA"/>
</dbReference>
<name>A0A3S0Z7Z1_ELYCH</name>
<accession>A0A3S0Z7Z1</accession>
<dbReference type="PANTHER" id="PTHR12329:SF5">
    <property type="entry name" value="STARVIN, ISOFORM E"/>
    <property type="match status" value="1"/>
</dbReference>
<dbReference type="GO" id="GO:0000774">
    <property type="term" value="F:adenyl-nucleotide exchange factor activity"/>
    <property type="evidence" value="ECO:0007669"/>
    <property type="project" value="TreeGrafter"/>
</dbReference>
<feature type="domain" description="BAG" evidence="4">
    <location>
        <begin position="91"/>
        <end position="168"/>
    </location>
</feature>
<sequence>MSGRQNFQTFNQALHSQPLPQGWEMRFDSVSGWPYFIDHNTRNTTWQDPRLHMTMPMPSPSPASMPQQQAPPAEQGTPPPQQAPQSPEEKAYEIINNIMREVRNLEDEVNSFQGTKRDKQYKYLEEMMTRSLLKTDSVEAGSNDDIRQARKQTVRMIEAALNLLELKALAAETKTQ</sequence>
<protein>
    <recommendedName>
        <fullName evidence="7">WW domain-containing protein</fullName>
    </recommendedName>
</protein>
<dbReference type="InterPro" id="IPR039773">
    <property type="entry name" value="BAG_chaperone_regulator"/>
</dbReference>
<dbReference type="PROSITE" id="PS01159">
    <property type="entry name" value="WW_DOMAIN_1"/>
    <property type="match status" value="1"/>
</dbReference>
<reference evidence="5 6" key="1">
    <citation type="submission" date="2019-01" db="EMBL/GenBank/DDBJ databases">
        <title>A draft genome assembly of the solar-powered sea slug Elysia chlorotica.</title>
        <authorList>
            <person name="Cai H."/>
            <person name="Li Q."/>
            <person name="Fang X."/>
            <person name="Li J."/>
            <person name="Curtis N.E."/>
            <person name="Altenburger A."/>
            <person name="Shibata T."/>
            <person name="Feng M."/>
            <person name="Maeda T."/>
            <person name="Schwartz J.A."/>
            <person name="Shigenobu S."/>
            <person name="Lundholm N."/>
            <person name="Nishiyama T."/>
            <person name="Yang H."/>
            <person name="Hasebe M."/>
            <person name="Li S."/>
            <person name="Pierce S.K."/>
            <person name="Wang J."/>
        </authorList>
    </citation>
    <scope>NUCLEOTIDE SEQUENCE [LARGE SCALE GENOMIC DNA]</scope>
    <source>
        <strain evidence="5">EC2010</strain>
        <tissue evidence="5">Whole organism of an adult</tissue>
    </source>
</reference>
<dbReference type="SUPFAM" id="SSF63491">
    <property type="entry name" value="BAG domain"/>
    <property type="match status" value="1"/>
</dbReference>
<dbReference type="SMART" id="SM00264">
    <property type="entry name" value="BAG"/>
    <property type="match status" value="1"/>
</dbReference>
<dbReference type="InterPro" id="IPR001202">
    <property type="entry name" value="WW_dom"/>
</dbReference>
<dbReference type="Proteomes" id="UP000271974">
    <property type="component" value="Unassembled WGS sequence"/>
</dbReference>